<proteinExistence type="predicted"/>
<feature type="coiled-coil region" evidence="1">
    <location>
        <begin position="81"/>
        <end position="135"/>
    </location>
</feature>
<sequence length="203" mass="23858">MVHANTSYELRDHILPTIRRSSRKMQSIIIRTTEQYRKMQEYKDVINQTCLSTSLVIKMSKLSINLTEIMLKDVPLIEKELNYIIIDIEELKKEIDQLMNKIKQEKVTLEHVEHLQRLTNNYQKLNDQINKFTQQLTPILNEIISPGLILIDKYNTCLSSTAQSLIDHSLDQIVEYIDDDDDHDDQQLFSLEHLSLPNNHTEL</sequence>
<comment type="caution">
    <text evidence="2">The sequence shown here is derived from an EMBL/GenBank/DDBJ whole genome shotgun (WGS) entry which is preliminary data.</text>
</comment>
<keyword evidence="1" id="KW-0175">Coiled coil</keyword>
<gene>
    <name evidence="2" type="ORF">KXQ929_LOCUS13069</name>
</gene>
<protein>
    <submittedName>
        <fullName evidence="2">Uncharacterized protein</fullName>
    </submittedName>
</protein>
<dbReference type="Proteomes" id="UP000663868">
    <property type="component" value="Unassembled WGS sequence"/>
</dbReference>
<evidence type="ECO:0000256" key="1">
    <source>
        <dbReference type="SAM" id="Coils"/>
    </source>
</evidence>
<name>A0A818X1E6_9BILA</name>
<evidence type="ECO:0000313" key="2">
    <source>
        <dbReference type="EMBL" id="CAF3731273.1"/>
    </source>
</evidence>
<organism evidence="2 3">
    <name type="scientific">Adineta steineri</name>
    <dbReference type="NCBI Taxonomy" id="433720"/>
    <lineage>
        <taxon>Eukaryota</taxon>
        <taxon>Metazoa</taxon>
        <taxon>Spiralia</taxon>
        <taxon>Gnathifera</taxon>
        <taxon>Rotifera</taxon>
        <taxon>Eurotatoria</taxon>
        <taxon>Bdelloidea</taxon>
        <taxon>Adinetida</taxon>
        <taxon>Adinetidae</taxon>
        <taxon>Adineta</taxon>
    </lineage>
</organism>
<dbReference type="AlphaFoldDB" id="A0A818X1E6"/>
<evidence type="ECO:0000313" key="3">
    <source>
        <dbReference type="Proteomes" id="UP000663868"/>
    </source>
</evidence>
<reference evidence="2" key="1">
    <citation type="submission" date="2021-02" db="EMBL/GenBank/DDBJ databases">
        <authorList>
            <person name="Nowell W R."/>
        </authorList>
    </citation>
    <scope>NUCLEOTIDE SEQUENCE</scope>
</reference>
<dbReference type="EMBL" id="CAJOBB010000689">
    <property type="protein sequence ID" value="CAF3731273.1"/>
    <property type="molecule type" value="Genomic_DNA"/>
</dbReference>
<accession>A0A818X1E6</accession>